<proteinExistence type="predicted"/>
<comment type="caution">
    <text evidence="2">The sequence shown here is derived from an EMBL/GenBank/DDBJ whole genome shotgun (WGS) entry which is preliminary data.</text>
</comment>
<feature type="signal peptide" evidence="1">
    <location>
        <begin position="1"/>
        <end position="21"/>
    </location>
</feature>
<feature type="chain" id="PRO_5029680272" evidence="1">
    <location>
        <begin position="22"/>
        <end position="61"/>
    </location>
</feature>
<accession>A0A7J9H5J4</accession>
<protein>
    <submittedName>
        <fullName evidence="2">Uncharacterized protein</fullName>
    </submittedName>
</protein>
<keyword evidence="3" id="KW-1185">Reference proteome</keyword>
<feature type="non-terminal residue" evidence="2">
    <location>
        <position position="1"/>
    </location>
</feature>
<evidence type="ECO:0000256" key="1">
    <source>
        <dbReference type="SAM" id="SignalP"/>
    </source>
</evidence>
<reference evidence="2 3" key="1">
    <citation type="journal article" date="2019" name="Genome Biol. Evol.">
        <title>Insights into the evolution of the New World diploid cottons (Gossypium, subgenus Houzingenia) based on genome sequencing.</title>
        <authorList>
            <person name="Grover C.E."/>
            <person name="Arick M.A. 2nd"/>
            <person name="Thrash A."/>
            <person name="Conover J.L."/>
            <person name="Sanders W.S."/>
            <person name="Peterson D.G."/>
            <person name="Frelichowski J.E."/>
            <person name="Scheffler J.A."/>
            <person name="Scheffler B.E."/>
            <person name="Wendel J.F."/>
        </authorList>
    </citation>
    <scope>NUCLEOTIDE SEQUENCE [LARGE SCALE GENOMIC DNA]</scope>
    <source>
        <strain evidence="2">0</strain>
        <tissue evidence="2">Leaf</tissue>
    </source>
</reference>
<keyword evidence="1" id="KW-0732">Signal</keyword>
<dbReference type="EMBL" id="JABFAD010000008">
    <property type="protein sequence ID" value="MBA0804644.1"/>
    <property type="molecule type" value="Genomic_DNA"/>
</dbReference>
<dbReference type="Proteomes" id="UP000593560">
    <property type="component" value="Unassembled WGS sequence"/>
</dbReference>
<sequence length="61" mass="6643">MFTINGFRYFNLVLIFNMVGARDISLSFRVTAVTDGLPPLGTSAPPICSLVKHSSARISEI</sequence>
<gene>
    <name evidence="2" type="ORF">Gohar_004216</name>
</gene>
<evidence type="ECO:0000313" key="2">
    <source>
        <dbReference type="EMBL" id="MBA0804644.1"/>
    </source>
</evidence>
<organism evidence="2 3">
    <name type="scientific">Gossypium harknessii</name>
    <dbReference type="NCBI Taxonomy" id="34285"/>
    <lineage>
        <taxon>Eukaryota</taxon>
        <taxon>Viridiplantae</taxon>
        <taxon>Streptophyta</taxon>
        <taxon>Embryophyta</taxon>
        <taxon>Tracheophyta</taxon>
        <taxon>Spermatophyta</taxon>
        <taxon>Magnoliopsida</taxon>
        <taxon>eudicotyledons</taxon>
        <taxon>Gunneridae</taxon>
        <taxon>Pentapetalae</taxon>
        <taxon>rosids</taxon>
        <taxon>malvids</taxon>
        <taxon>Malvales</taxon>
        <taxon>Malvaceae</taxon>
        <taxon>Malvoideae</taxon>
        <taxon>Gossypium</taxon>
    </lineage>
</organism>
<name>A0A7J9H5J4_9ROSI</name>
<evidence type="ECO:0000313" key="3">
    <source>
        <dbReference type="Proteomes" id="UP000593560"/>
    </source>
</evidence>
<dbReference type="AlphaFoldDB" id="A0A7J9H5J4"/>